<accession>A0A0S7XWZ2</accession>
<dbReference type="Pfam" id="PF06695">
    <property type="entry name" value="Sm_multidrug_ex"/>
    <property type="match status" value="1"/>
</dbReference>
<dbReference type="AlphaFoldDB" id="A0A0S7XWZ2"/>
<feature type="transmembrane region" description="Helical" evidence="1">
    <location>
        <begin position="100"/>
        <end position="125"/>
    </location>
</feature>
<feature type="transmembrane region" description="Helical" evidence="1">
    <location>
        <begin position="14"/>
        <end position="39"/>
    </location>
</feature>
<dbReference type="PANTHER" id="PTHR36007">
    <property type="entry name" value="TRANSPORT PROTEIN-RELATED"/>
    <property type="match status" value="1"/>
</dbReference>
<dbReference type="PANTHER" id="PTHR36007:SF2">
    <property type="entry name" value="TRANSPORT PROTEIN-RELATED"/>
    <property type="match status" value="1"/>
</dbReference>
<name>A0A0S7XWZ2_UNCSA</name>
<organism evidence="2 3">
    <name type="scientific">candidate division WOR-1 bacterium DG_54_3</name>
    <dbReference type="NCBI Taxonomy" id="1703775"/>
    <lineage>
        <taxon>Bacteria</taxon>
        <taxon>Bacillati</taxon>
        <taxon>Saganbacteria</taxon>
    </lineage>
</organism>
<dbReference type="InterPro" id="IPR009577">
    <property type="entry name" value="Sm_multidrug_ex"/>
</dbReference>
<feature type="transmembrane region" description="Helical" evidence="1">
    <location>
        <begin position="45"/>
        <end position="64"/>
    </location>
</feature>
<keyword evidence="1" id="KW-1133">Transmembrane helix</keyword>
<evidence type="ECO:0000256" key="1">
    <source>
        <dbReference type="SAM" id="Phobius"/>
    </source>
</evidence>
<dbReference type="Proteomes" id="UP000051861">
    <property type="component" value="Unassembled WGS sequence"/>
</dbReference>
<feature type="transmembrane region" description="Helical" evidence="1">
    <location>
        <begin position="131"/>
        <end position="159"/>
    </location>
</feature>
<protein>
    <recommendedName>
        <fullName evidence="4">Ligand-binding protein SH3</fullName>
    </recommendedName>
</protein>
<evidence type="ECO:0008006" key="4">
    <source>
        <dbReference type="Google" id="ProtNLM"/>
    </source>
</evidence>
<evidence type="ECO:0000313" key="3">
    <source>
        <dbReference type="Proteomes" id="UP000051861"/>
    </source>
</evidence>
<comment type="caution">
    <text evidence="2">The sequence shown here is derived from an EMBL/GenBank/DDBJ whole genome shotgun (WGS) entry which is preliminary data.</text>
</comment>
<keyword evidence="1" id="KW-0472">Membrane</keyword>
<reference evidence="2 3" key="1">
    <citation type="journal article" date="2015" name="Microbiome">
        <title>Genomic resolution of linkages in carbon, nitrogen, and sulfur cycling among widespread estuary sediment bacteria.</title>
        <authorList>
            <person name="Baker B.J."/>
            <person name="Lazar C.S."/>
            <person name="Teske A.P."/>
            <person name="Dick G.J."/>
        </authorList>
    </citation>
    <scope>NUCLEOTIDE SEQUENCE [LARGE SCALE GENOMIC DNA]</scope>
    <source>
        <strain evidence="2">DG_54_3</strain>
    </source>
</reference>
<evidence type="ECO:0000313" key="2">
    <source>
        <dbReference type="EMBL" id="KPJ66735.1"/>
    </source>
</evidence>
<sequence length="160" mass="17858">MWLVNLFKSLPQELIIFITAAAPIIEVRGSVPLGILYFGLTPSRVILLSILGSILPIIPILWFLNTLTQKLRKIEVFDKFFEWLFHRTRTKSKIIEEFELVGLTIFVAIPFPGTGVWTGCVAAYLLGLPRIPTFICATIGTTIASCIMWAASAGIINFFL</sequence>
<dbReference type="EMBL" id="LIZX01000073">
    <property type="protein sequence ID" value="KPJ66735.1"/>
    <property type="molecule type" value="Genomic_DNA"/>
</dbReference>
<proteinExistence type="predicted"/>
<gene>
    <name evidence="2" type="ORF">AMJ44_07950</name>
</gene>
<keyword evidence="1" id="KW-0812">Transmembrane</keyword>